<dbReference type="EMBL" id="OMOH01000017">
    <property type="protein sequence ID" value="SPF69543.1"/>
    <property type="molecule type" value="Genomic_DNA"/>
</dbReference>
<keyword evidence="4" id="KW-1185">Reference proteome</keyword>
<feature type="transmembrane region" description="Helical" evidence="2">
    <location>
        <begin position="334"/>
        <end position="361"/>
    </location>
</feature>
<organism evidence="3 4">
    <name type="scientific">Propionibacterium ruminifibrarum</name>
    <dbReference type="NCBI Taxonomy" id="1962131"/>
    <lineage>
        <taxon>Bacteria</taxon>
        <taxon>Bacillati</taxon>
        <taxon>Actinomycetota</taxon>
        <taxon>Actinomycetes</taxon>
        <taxon>Propionibacteriales</taxon>
        <taxon>Propionibacteriaceae</taxon>
        <taxon>Propionibacterium</taxon>
    </lineage>
</organism>
<keyword evidence="2" id="KW-1133">Transmembrane helix</keyword>
<dbReference type="AlphaFoldDB" id="A0A375I7W1"/>
<feature type="transmembrane region" description="Helical" evidence="2">
    <location>
        <begin position="289"/>
        <end position="322"/>
    </location>
</feature>
<evidence type="ECO:0000256" key="1">
    <source>
        <dbReference type="SAM" id="MobiDB-lite"/>
    </source>
</evidence>
<dbReference type="RefSeq" id="WP_119716620.1">
    <property type="nucleotide sequence ID" value="NZ_OMOH01000017.1"/>
</dbReference>
<evidence type="ECO:0000313" key="4">
    <source>
        <dbReference type="Proteomes" id="UP000265962"/>
    </source>
</evidence>
<evidence type="ECO:0000256" key="2">
    <source>
        <dbReference type="SAM" id="Phobius"/>
    </source>
</evidence>
<name>A0A375I7W1_9ACTN</name>
<feature type="transmembrane region" description="Helical" evidence="2">
    <location>
        <begin position="172"/>
        <end position="205"/>
    </location>
</feature>
<keyword evidence="2" id="KW-0812">Transmembrane</keyword>
<sequence length="532" mass="55451">MNGSVRLSERIGGPVGRHARPWGIWFDPMPWSILVAGLSWVALMLRQVPCHQTSYGNPVNTYSRLCYSDIPLVYQGDGIATGAGLYSEAGLPYPPLVGLVIAACRGFTGLLGANVSPSATGQEQLDASYLFFVLTAVVLFIAFLVVVVAQARLGAGSASQATQGVQTRSFDALLVAAAPVVIASGLINWDMLAVALVMLGVFAWAGRRPLLAGAALGAAFSAAFFPVLVLVALALVCWRGGRMRAWAVGLGGFAGAWALLNAPLLLTDPGGWSVYWTSGIERSADLGSLWYVLGLMGLQVPAVTVISAALTVTGLFLVAALVAGAPRRPRVAQVILLVLVVFTVCSKVYSPQYALWLLPFVVLARPKVRDWAEWNITELCYYFAVWGFLNGVLGPGTGADALYWIATFLRIGGQLWLASSVVHDILNPWDDPARVGHLDDLTGGVLDHAADPVAIAVPAGARVGAGYAPGQAPVPAGTPGHRLPGGLPAHGQPGGYPSGAAPQGSAIPGAVPQEGGAAPEQARPPWPGEGPR</sequence>
<protein>
    <submittedName>
        <fullName evidence="3">Uncharacterized protein</fullName>
    </submittedName>
</protein>
<evidence type="ECO:0000313" key="3">
    <source>
        <dbReference type="EMBL" id="SPF69543.1"/>
    </source>
</evidence>
<feature type="transmembrane region" description="Helical" evidence="2">
    <location>
        <begin position="211"/>
        <end position="238"/>
    </location>
</feature>
<feature type="transmembrane region" description="Helical" evidence="2">
    <location>
        <begin position="245"/>
        <end position="266"/>
    </location>
</feature>
<gene>
    <name evidence="3" type="ORF">PROPJV5_2528</name>
</gene>
<proteinExistence type="predicted"/>
<dbReference type="Proteomes" id="UP000265962">
    <property type="component" value="Unassembled WGS sequence"/>
</dbReference>
<feature type="transmembrane region" description="Helical" evidence="2">
    <location>
        <begin position="29"/>
        <end position="45"/>
    </location>
</feature>
<reference evidence="4" key="1">
    <citation type="submission" date="2018-02" db="EMBL/GenBank/DDBJ databases">
        <authorList>
            <person name="Hornung B."/>
        </authorList>
    </citation>
    <scope>NUCLEOTIDE SEQUENCE [LARGE SCALE GENOMIC DNA]</scope>
</reference>
<dbReference type="OrthoDB" id="3348156at2"/>
<feature type="transmembrane region" description="Helical" evidence="2">
    <location>
        <begin position="127"/>
        <end position="151"/>
    </location>
</feature>
<keyword evidence="2" id="KW-0472">Membrane</keyword>
<feature type="compositionally biased region" description="Pro residues" evidence="1">
    <location>
        <begin position="522"/>
        <end position="532"/>
    </location>
</feature>
<accession>A0A375I7W1</accession>
<feature type="region of interest" description="Disordered" evidence="1">
    <location>
        <begin position="472"/>
        <end position="532"/>
    </location>
</feature>